<evidence type="ECO:0000313" key="3">
    <source>
        <dbReference type="Proteomes" id="UP000789901"/>
    </source>
</evidence>
<evidence type="ECO:0000256" key="1">
    <source>
        <dbReference type="SAM" id="MobiDB-lite"/>
    </source>
</evidence>
<keyword evidence="3" id="KW-1185">Reference proteome</keyword>
<proteinExistence type="predicted"/>
<accession>A0ABN7VRA0</accession>
<evidence type="ECO:0000313" key="2">
    <source>
        <dbReference type="EMBL" id="CAG8794253.1"/>
    </source>
</evidence>
<name>A0ABN7VRA0_GIGMA</name>
<dbReference type="EMBL" id="CAJVQB010020361">
    <property type="protein sequence ID" value="CAG8794253.1"/>
    <property type="molecule type" value="Genomic_DNA"/>
</dbReference>
<comment type="caution">
    <text evidence="2">The sequence shown here is derived from an EMBL/GenBank/DDBJ whole genome shotgun (WGS) entry which is preliminary data.</text>
</comment>
<sequence>IQAVTVQVTEENKKGACPYTDKKRKAEKLEKREKSRKNRNGHPYSATPSTSETYAEQISTESDMSYNKIERTPVGLEGLTDNCFFENIDDMIGLSEWKTEDRNPYS</sequence>
<gene>
    <name evidence="2" type="ORF">GMARGA_LOCUS21746</name>
</gene>
<organism evidence="2 3">
    <name type="scientific">Gigaspora margarita</name>
    <dbReference type="NCBI Taxonomy" id="4874"/>
    <lineage>
        <taxon>Eukaryota</taxon>
        <taxon>Fungi</taxon>
        <taxon>Fungi incertae sedis</taxon>
        <taxon>Mucoromycota</taxon>
        <taxon>Glomeromycotina</taxon>
        <taxon>Glomeromycetes</taxon>
        <taxon>Diversisporales</taxon>
        <taxon>Gigasporaceae</taxon>
        <taxon>Gigaspora</taxon>
    </lineage>
</organism>
<feature type="compositionally biased region" description="Polar residues" evidence="1">
    <location>
        <begin position="46"/>
        <end position="65"/>
    </location>
</feature>
<feature type="non-terminal residue" evidence="2">
    <location>
        <position position="1"/>
    </location>
</feature>
<dbReference type="Proteomes" id="UP000789901">
    <property type="component" value="Unassembled WGS sequence"/>
</dbReference>
<protein>
    <submittedName>
        <fullName evidence="2">13710_t:CDS:1</fullName>
    </submittedName>
</protein>
<feature type="region of interest" description="Disordered" evidence="1">
    <location>
        <begin position="1"/>
        <end position="66"/>
    </location>
</feature>
<reference evidence="2 3" key="1">
    <citation type="submission" date="2021-06" db="EMBL/GenBank/DDBJ databases">
        <authorList>
            <person name="Kallberg Y."/>
            <person name="Tangrot J."/>
            <person name="Rosling A."/>
        </authorList>
    </citation>
    <scope>NUCLEOTIDE SEQUENCE [LARGE SCALE GENOMIC DNA]</scope>
    <source>
        <strain evidence="2 3">120-4 pot B 10/14</strain>
    </source>
</reference>